<evidence type="ECO:0000256" key="4">
    <source>
        <dbReference type="ARBA" id="ARBA00022777"/>
    </source>
</evidence>
<accession>A0A7S8C3S7</accession>
<dbReference type="GO" id="GO:0005524">
    <property type="term" value="F:ATP binding"/>
    <property type="evidence" value="ECO:0007669"/>
    <property type="project" value="UniProtKB-KW"/>
</dbReference>
<dbReference type="Gene3D" id="3.40.980.20">
    <property type="entry name" value="Four-carbon acid sugar kinase, nucleotide binding domain"/>
    <property type="match status" value="1"/>
</dbReference>
<evidence type="ECO:0000313" key="9">
    <source>
        <dbReference type="EMBL" id="QPC42816.1"/>
    </source>
</evidence>
<evidence type="ECO:0000256" key="6">
    <source>
        <dbReference type="ARBA" id="ARBA00023277"/>
    </source>
</evidence>
<dbReference type="Proteomes" id="UP000593594">
    <property type="component" value="Chromosome"/>
</dbReference>
<evidence type="ECO:0000259" key="7">
    <source>
        <dbReference type="Pfam" id="PF07005"/>
    </source>
</evidence>
<reference evidence="9 10" key="1">
    <citation type="submission" date="2020-06" db="EMBL/GenBank/DDBJ databases">
        <title>Genome sequence of 2 isolates from Red Sea Mangroves.</title>
        <authorList>
            <person name="Sefrji F."/>
            <person name="Michoud G."/>
            <person name="Merlino G."/>
            <person name="Daffonchio D."/>
        </authorList>
    </citation>
    <scope>NUCLEOTIDE SEQUENCE [LARGE SCALE GENOMIC DNA]</scope>
    <source>
        <strain evidence="9 10">R1DC25</strain>
    </source>
</reference>
<evidence type="ECO:0000256" key="3">
    <source>
        <dbReference type="ARBA" id="ARBA00022741"/>
    </source>
</evidence>
<keyword evidence="10" id="KW-1185">Reference proteome</keyword>
<feature type="domain" description="Four-carbon acid sugar kinase nucleotide binding" evidence="8">
    <location>
        <begin position="277"/>
        <end position="449"/>
    </location>
</feature>
<evidence type="ECO:0000256" key="2">
    <source>
        <dbReference type="ARBA" id="ARBA00022679"/>
    </source>
</evidence>
<dbReference type="KEGG" id="kmn:HW532_08975"/>
<dbReference type="GO" id="GO:0016301">
    <property type="term" value="F:kinase activity"/>
    <property type="evidence" value="ECO:0007669"/>
    <property type="project" value="UniProtKB-KW"/>
</dbReference>
<evidence type="ECO:0000313" key="10">
    <source>
        <dbReference type="Proteomes" id="UP000593594"/>
    </source>
</evidence>
<comment type="similarity">
    <text evidence="1">Belongs to the four-carbon acid sugar kinase family.</text>
</comment>
<gene>
    <name evidence="9" type="ORF">HW532_08975</name>
</gene>
<keyword evidence="2" id="KW-0808">Transferase</keyword>
<proteinExistence type="inferred from homology"/>
<name>A0A7S8C3S7_9HYPH</name>
<keyword evidence="3" id="KW-0547">Nucleotide-binding</keyword>
<organism evidence="9 10">
    <name type="scientific">Kaustia mangrovi</name>
    <dbReference type="NCBI Taxonomy" id="2593653"/>
    <lineage>
        <taxon>Bacteria</taxon>
        <taxon>Pseudomonadati</taxon>
        <taxon>Pseudomonadota</taxon>
        <taxon>Alphaproteobacteria</taxon>
        <taxon>Hyphomicrobiales</taxon>
        <taxon>Parvibaculaceae</taxon>
        <taxon>Kaustia</taxon>
    </lineage>
</organism>
<evidence type="ECO:0000256" key="5">
    <source>
        <dbReference type="ARBA" id="ARBA00022840"/>
    </source>
</evidence>
<dbReference type="InterPro" id="IPR042213">
    <property type="entry name" value="NBD_C_sf"/>
</dbReference>
<dbReference type="InterPro" id="IPR031475">
    <property type="entry name" value="NBD_C"/>
</dbReference>
<sequence>MTVARETLAQGCLLAFHGDDFTGSTDAMEVFAFNGLPAVLFLEPPTPERLSAFAGYRAIGIAGTARSRTPGWMERHLPEIFATLAGLGAPILHYKVCSTFDSSPTVGSIGKALELGLRARPCRWSPMIVAAPRLGRYQAFGNLFATVDGEGYRLDRHPTMARHPVTPMGEADLSRHLADQTDLPIGLVDFVALKEGRGADRLETVLADGARAVLVDVMDEETLAAAGALVWQGRGDGLFSASSSGLQYALIAHWRRAGLLPQATARAGLGPVDRIAAVSGSCSPVTADQIGWSFKNGFADIAPDATRLADPATRQEEIADTVSCALAALEDGRSPLVHTARGPDDPRIVRFADKVRALGIDPAEGQDRIGRALGDILSRVVRQAGLGRVVVSGGDTAGRAGGALGLYALEAMVPVAPGAPLCLAHAKERRLEGLQIAFKGGQIGGPDYFGRVRAGGGT</sequence>
<dbReference type="InterPro" id="IPR037051">
    <property type="entry name" value="4-carb_acid_sugar_kinase_N_sf"/>
</dbReference>
<dbReference type="SUPFAM" id="SSF142764">
    <property type="entry name" value="YgbK-like"/>
    <property type="match status" value="1"/>
</dbReference>
<keyword evidence="4 9" id="KW-0418">Kinase</keyword>
<evidence type="ECO:0000256" key="1">
    <source>
        <dbReference type="ARBA" id="ARBA00005715"/>
    </source>
</evidence>
<dbReference type="AlphaFoldDB" id="A0A7S8C3S7"/>
<keyword evidence="5" id="KW-0067">ATP-binding</keyword>
<dbReference type="Pfam" id="PF17042">
    <property type="entry name" value="NBD_C"/>
    <property type="match status" value="1"/>
</dbReference>
<dbReference type="RefSeq" id="WP_213164051.1">
    <property type="nucleotide sequence ID" value="NZ_CP058214.1"/>
</dbReference>
<keyword evidence="6" id="KW-0119">Carbohydrate metabolism</keyword>
<dbReference type="Pfam" id="PF07005">
    <property type="entry name" value="SBD_N"/>
    <property type="match status" value="1"/>
</dbReference>
<dbReference type="EMBL" id="CP058214">
    <property type="protein sequence ID" value="QPC42816.1"/>
    <property type="molecule type" value="Genomic_DNA"/>
</dbReference>
<protein>
    <submittedName>
        <fullName evidence="9">Four-carbon acid sugar kinase family protein</fullName>
    </submittedName>
</protein>
<dbReference type="Gene3D" id="3.40.50.10840">
    <property type="entry name" value="Putative sugar-binding, N-terminal domain"/>
    <property type="match status" value="1"/>
</dbReference>
<feature type="domain" description="Four-carbon acid sugar kinase N-terminal" evidence="7">
    <location>
        <begin position="15"/>
        <end position="250"/>
    </location>
</feature>
<evidence type="ECO:0000259" key="8">
    <source>
        <dbReference type="Pfam" id="PF17042"/>
    </source>
</evidence>
<dbReference type="InterPro" id="IPR010737">
    <property type="entry name" value="4-carb_acid_sugar_kinase_N"/>
</dbReference>